<evidence type="ECO:0000313" key="1">
    <source>
        <dbReference type="EMBL" id="EMJ35543.1"/>
    </source>
</evidence>
<dbReference type="Proteomes" id="UP000012164">
    <property type="component" value="Unassembled WGS sequence"/>
</dbReference>
<gene>
    <name evidence="1" type="ORF">LEP1GSC079_0710</name>
</gene>
<proteinExistence type="predicted"/>
<sequence length="43" mass="5047">MLILHKKVWANPPALLDYAFSSDQQLELKIRLKTKSFSKFNLL</sequence>
<name>A0A0F6IBW8_LEPIR</name>
<dbReference type="EMBL" id="AKWR02000169">
    <property type="protein sequence ID" value="EMJ35543.1"/>
    <property type="molecule type" value="Genomic_DNA"/>
</dbReference>
<comment type="caution">
    <text evidence="1">The sequence shown here is derived from an EMBL/GenBank/DDBJ whole genome shotgun (WGS) entry which is preliminary data.</text>
</comment>
<organism evidence="1 2">
    <name type="scientific">Leptospira interrogans str. FPW1039</name>
    <dbReference type="NCBI Taxonomy" id="1193040"/>
    <lineage>
        <taxon>Bacteria</taxon>
        <taxon>Pseudomonadati</taxon>
        <taxon>Spirochaetota</taxon>
        <taxon>Spirochaetia</taxon>
        <taxon>Leptospirales</taxon>
        <taxon>Leptospiraceae</taxon>
        <taxon>Leptospira</taxon>
    </lineage>
</organism>
<evidence type="ECO:0000313" key="2">
    <source>
        <dbReference type="Proteomes" id="UP000012164"/>
    </source>
</evidence>
<protein>
    <submittedName>
        <fullName evidence="1">Uncharacterized protein</fullName>
    </submittedName>
</protein>
<dbReference type="AlphaFoldDB" id="A0A0F6IBW8"/>
<reference evidence="1 2" key="1">
    <citation type="submission" date="2013-01" db="EMBL/GenBank/DDBJ databases">
        <authorList>
            <person name="Harkins D.M."/>
            <person name="Durkin A.S."/>
            <person name="Brinkac L.M."/>
            <person name="Haft D.H."/>
            <person name="Selengut J.D."/>
            <person name="Sanka R."/>
            <person name="DePew J."/>
            <person name="Purushe J."/>
            <person name="Peacock S.J."/>
            <person name="Thaipadungpanit J."/>
            <person name="Wuthiekanun V.W."/>
            <person name="Day N.P."/>
            <person name="Vinetz J.M."/>
            <person name="Sutton G.G."/>
            <person name="Nierman W.C."/>
            <person name="Fouts D.E."/>
        </authorList>
    </citation>
    <scope>NUCLEOTIDE SEQUENCE [LARGE SCALE GENOMIC DNA]</scope>
    <source>
        <strain evidence="1 2">FPW1039</strain>
    </source>
</reference>
<accession>A0A0F6IBW8</accession>